<proteinExistence type="predicted"/>
<accession>A0A564YVA8</accession>
<sequence>TSICHSKRPYRFPPFHNSLISPNKYICTHTLVRPYPNESHKTIPAFSLKKVHRSFTGSYASC</sequence>
<evidence type="ECO:0000313" key="2">
    <source>
        <dbReference type="Proteomes" id="UP000321570"/>
    </source>
</evidence>
<gene>
    <name evidence="1" type="ORF">WMSIL1_LOCUS9427</name>
</gene>
<protein>
    <submittedName>
        <fullName evidence="1">Uncharacterized protein</fullName>
    </submittedName>
</protein>
<dbReference type="EMBL" id="CABIJS010000377">
    <property type="protein sequence ID" value="VUZ50514.1"/>
    <property type="molecule type" value="Genomic_DNA"/>
</dbReference>
<feature type="non-terminal residue" evidence="1">
    <location>
        <position position="1"/>
    </location>
</feature>
<reference evidence="1 2" key="1">
    <citation type="submission" date="2019-07" db="EMBL/GenBank/DDBJ databases">
        <authorList>
            <person name="Jastrzebski P J."/>
            <person name="Paukszto L."/>
            <person name="Jastrzebski P J."/>
        </authorList>
    </citation>
    <scope>NUCLEOTIDE SEQUENCE [LARGE SCALE GENOMIC DNA]</scope>
    <source>
        <strain evidence="1 2">WMS-il1</strain>
    </source>
</reference>
<dbReference type="AlphaFoldDB" id="A0A564YVA8"/>
<evidence type="ECO:0000313" key="1">
    <source>
        <dbReference type="EMBL" id="VUZ50514.1"/>
    </source>
</evidence>
<name>A0A564YVA8_HYMDI</name>
<dbReference type="Proteomes" id="UP000321570">
    <property type="component" value="Unassembled WGS sequence"/>
</dbReference>
<organism evidence="1 2">
    <name type="scientific">Hymenolepis diminuta</name>
    <name type="common">Rat tapeworm</name>
    <dbReference type="NCBI Taxonomy" id="6216"/>
    <lineage>
        <taxon>Eukaryota</taxon>
        <taxon>Metazoa</taxon>
        <taxon>Spiralia</taxon>
        <taxon>Lophotrochozoa</taxon>
        <taxon>Platyhelminthes</taxon>
        <taxon>Cestoda</taxon>
        <taxon>Eucestoda</taxon>
        <taxon>Cyclophyllidea</taxon>
        <taxon>Hymenolepididae</taxon>
        <taxon>Hymenolepis</taxon>
    </lineage>
</organism>
<keyword evidence="2" id="KW-1185">Reference proteome</keyword>